<dbReference type="UniPathway" id="UPA00606"/>
<feature type="site" description="Important for substrate specificity" evidence="3">
    <location>
        <position position="221"/>
    </location>
</feature>
<feature type="binding site" evidence="3">
    <location>
        <begin position="209"/>
        <end position="211"/>
    </location>
    <ligand>
        <name>substrate</name>
    </ligand>
</feature>
<evidence type="ECO:0000256" key="2">
    <source>
        <dbReference type="ARBA" id="ARBA00022679"/>
    </source>
</evidence>
<evidence type="ECO:0000256" key="1">
    <source>
        <dbReference type="ARBA" id="ARBA00022676"/>
    </source>
</evidence>
<dbReference type="KEGG" id="tmb:Thimo_1899"/>
<dbReference type="Proteomes" id="UP000010816">
    <property type="component" value="Chromosome"/>
</dbReference>
<organism evidence="5 6">
    <name type="scientific">Thioflavicoccus mobilis 8321</name>
    <dbReference type="NCBI Taxonomy" id="765912"/>
    <lineage>
        <taxon>Bacteria</taxon>
        <taxon>Pseudomonadati</taxon>
        <taxon>Pseudomonadota</taxon>
        <taxon>Gammaproteobacteria</taxon>
        <taxon>Chromatiales</taxon>
        <taxon>Chromatiaceae</taxon>
        <taxon>Thioflavicoccus</taxon>
    </lineage>
</organism>
<evidence type="ECO:0000313" key="6">
    <source>
        <dbReference type="Proteomes" id="UP000010816"/>
    </source>
</evidence>
<name>L0GZ58_9GAMM</name>
<dbReference type="EMBL" id="CP003051">
    <property type="protein sequence ID" value="AGA90665.1"/>
    <property type="molecule type" value="Genomic_DNA"/>
</dbReference>
<feature type="binding site" evidence="3">
    <location>
        <position position="185"/>
    </location>
    <ligand>
        <name>substrate</name>
    </ligand>
</feature>
<dbReference type="NCBIfam" id="NF006599">
    <property type="entry name" value="PRK09136.1"/>
    <property type="match status" value="1"/>
</dbReference>
<dbReference type="HAMAP" id="MF_01963">
    <property type="entry name" value="MTAP"/>
    <property type="match status" value="1"/>
</dbReference>
<feature type="site" description="Important for substrate specificity" evidence="3">
    <location>
        <position position="167"/>
    </location>
</feature>
<evidence type="ECO:0000259" key="4">
    <source>
        <dbReference type="Pfam" id="PF01048"/>
    </source>
</evidence>
<dbReference type="AlphaFoldDB" id="L0GZ58"/>
<gene>
    <name evidence="5" type="ORF">Thimo_1899</name>
</gene>
<dbReference type="InterPro" id="IPR000845">
    <property type="entry name" value="Nucleoside_phosphorylase_d"/>
</dbReference>
<sequence>MGRLAIIGGSGFTAIAGIGRATEDAPTTPYGPPSAAVSSAMLGGREVLFLPRHGAEHTIPPHRINYRANLWALRAAGASHVVGLGAVGGITPAFGPCVLAVPDQLIDYTYGRAQTYHDTTDSKVVHIDFSAPYCASLCEDLLAAGQKIGIEIVPKAVYGVTQGPRLETAAEVRRLERDGCDLVGMTGMPEAALARELGLCYASLSFVVNWAAGKAEGEIQMSEIKENVALCTGRIEQILAALTPTGA</sequence>
<dbReference type="GO" id="GO:0005829">
    <property type="term" value="C:cytosol"/>
    <property type="evidence" value="ECO:0007669"/>
    <property type="project" value="TreeGrafter"/>
</dbReference>
<dbReference type="Pfam" id="PF01048">
    <property type="entry name" value="PNP_UDP_1"/>
    <property type="match status" value="1"/>
</dbReference>
<dbReference type="STRING" id="765912.Thimo_1899"/>
<keyword evidence="6" id="KW-1185">Reference proteome</keyword>
<feature type="binding site" evidence="3">
    <location>
        <position position="10"/>
    </location>
    <ligand>
        <name>phosphate</name>
        <dbReference type="ChEBI" id="CHEBI:43474"/>
    </ligand>
</feature>
<comment type="miscellaneous">
    <text evidence="3">Although this enzyme belongs to the family of MTA phosphorylases based on sequence homology, it has been shown that conserved amino acid substitutions in the substrate binding pocket convert the substrate specificity of this enzyme from 6-aminopurines to 6-oxopurines.</text>
</comment>
<dbReference type="eggNOG" id="COG0005">
    <property type="taxonomic scope" value="Bacteria"/>
</dbReference>
<dbReference type="GO" id="GO:0017061">
    <property type="term" value="F:S-methyl-5-thioadenosine phosphorylase activity"/>
    <property type="evidence" value="ECO:0007669"/>
    <property type="project" value="InterPro"/>
</dbReference>
<dbReference type="GO" id="GO:0006166">
    <property type="term" value="P:purine ribonucleoside salvage"/>
    <property type="evidence" value="ECO:0007669"/>
    <property type="project" value="UniProtKB-UniRule"/>
</dbReference>
<dbReference type="InterPro" id="IPR010044">
    <property type="entry name" value="MTAP"/>
</dbReference>
<feature type="domain" description="Nucleoside phosphorylase" evidence="4">
    <location>
        <begin position="3"/>
        <end position="242"/>
    </location>
</feature>
<dbReference type="RefSeq" id="WP_015280806.1">
    <property type="nucleotide sequence ID" value="NC_019940.1"/>
</dbReference>
<feature type="binding site" evidence="3">
    <location>
        <position position="186"/>
    </location>
    <ligand>
        <name>phosphate</name>
        <dbReference type="ChEBI" id="CHEBI:43474"/>
    </ligand>
</feature>
<dbReference type="PANTHER" id="PTHR42679:SF2">
    <property type="entry name" value="S-METHYL-5'-THIOADENOSINE PHOSPHORYLASE"/>
    <property type="match status" value="1"/>
</dbReference>
<comment type="catalytic activity">
    <reaction evidence="3">
        <text>S-methyl-5'-thioinosine + phosphate = 5-(methylsulfanyl)-alpha-D-ribose 1-phosphate + hypoxanthine</text>
        <dbReference type="Rhea" id="RHEA:30643"/>
        <dbReference type="ChEBI" id="CHEBI:17368"/>
        <dbReference type="ChEBI" id="CHEBI:43474"/>
        <dbReference type="ChEBI" id="CHEBI:48595"/>
        <dbReference type="ChEBI" id="CHEBI:58533"/>
        <dbReference type="EC" id="2.4.2.44"/>
    </reaction>
</comment>
<comment type="subunit">
    <text evidence="3">Homotrimer.</text>
</comment>
<dbReference type="HOGENOM" id="CLU_054456_0_2_6"/>
<keyword evidence="3" id="KW-0660">Purine salvage</keyword>
<dbReference type="Gene3D" id="3.40.50.1580">
    <property type="entry name" value="Nucleoside phosphorylase domain"/>
    <property type="match status" value="1"/>
</dbReference>
<keyword evidence="2 3" id="KW-0808">Transferase</keyword>
<dbReference type="OrthoDB" id="1523230at2"/>
<dbReference type="PANTHER" id="PTHR42679">
    <property type="entry name" value="S-METHYL-5'-THIOADENOSINE PHOSPHORYLASE"/>
    <property type="match status" value="1"/>
</dbReference>
<dbReference type="SUPFAM" id="SSF53167">
    <property type="entry name" value="Purine and uridine phosphorylases"/>
    <property type="match status" value="1"/>
</dbReference>
<comment type="pathway">
    <text evidence="3">Purine metabolism; purine nucleoside salvage.</text>
</comment>
<reference evidence="5 6" key="1">
    <citation type="submission" date="2011-09" db="EMBL/GenBank/DDBJ databases">
        <title>Complete sequence of chromosome of Thioflavicoccus mobilis 8321.</title>
        <authorList>
            <consortium name="US DOE Joint Genome Institute"/>
            <person name="Lucas S."/>
            <person name="Han J."/>
            <person name="Lapidus A."/>
            <person name="Cheng J.-F."/>
            <person name="Goodwin L."/>
            <person name="Pitluck S."/>
            <person name="Peters L."/>
            <person name="Ovchinnikova G."/>
            <person name="Lu M."/>
            <person name="Detter J.C."/>
            <person name="Han C."/>
            <person name="Tapia R."/>
            <person name="Land M."/>
            <person name="Hauser L."/>
            <person name="Kyrpides N."/>
            <person name="Ivanova N."/>
            <person name="Pagani I."/>
            <person name="Vogl K."/>
            <person name="Liu Z."/>
            <person name="Imhoff J."/>
            <person name="Thiel V."/>
            <person name="Frigaard N.-U."/>
            <person name="Bryant D."/>
            <person name="Woyke T."/>
        </authorList>
    </citation>
    <scope>NUCLEOTIDE SEQUENCE [LARGE SCALE GENOMIC DNA]</scope>
    <source>
        <strain evidence="5 6">8321</strain>
    </source>
</reference>
<comment type="caution">
    <text evidence="3">Lacks conserved residue(s) required for the propagation of feature annotation.</text>
</comment>
<protein>
    <recommendedName>
        <fullName evidence="3">Probable S-methyl-5'-thioinosine phosphorylase</fullName>
        <ecNumber evidence="3">2.4.2.44</ecNumber>
    </recommendedName>
    <alternativeName>
        <fullName evidence="3">5'-methylthioinosine phosphorylase</fullName>
        <shortName evidence="3">MTI phosphorylase</shortName>
        <shortName evidence="3">MTIP</shortName>
    </alternativeName>
</protein>
<evidence type="ECO:0000256" key="3">
    <source>
        <dbReference type="HAMAP-Rule" id="MF_01963"/>
    </source>
</evidence>
<dbReference type="InterPro" id="IPR035994">
    <property type="entry name" value="Nucleoside_phosphorylase_sf"/>
</dbReference>
<proteinExistence type="inferred from homology"/>
<dbReference type="CDD" id="cd09010">
    <property type="entry name" value="MTAP_SsMTAPII_like_MTIP"/>
    <property type="match status" value="1"/>
</dbReference>
<comment type="function">
    <text evidence="3">Catalyzes the reversible phosphorylation of S-methyl-5'-thioinosine (MTI) to hypoxanthine and 5-methylthioribose-1-phosphate. Involved in the breakdown of S-methyl-5'-thioadenosine (MTA), a major by-product of polyamine biosynthesis. Catabolism of (MTA) occurs via deamination to MTI and phosphorolysis to hypoxanthine.</text>
</comment>
<feature type="binding site" evidence="3">
    <location>
        <begin position="52"/>
        <end position="53"/>
    </location>
    <ligand>
        <name>phosphate</name>
        <dbReference type="ChEBI" id="CHEBI:43474"/>
    </ligand>
</feature>
<dbReference type="EC" id="2.4.2.44" evidence="3"/>
<comment type="similarity">
    <text evidence="3">Belongs to the PNP/MTAP phosphorylase family. MTAP subfamily.</text>
</comment>
<dbReference type="PATRIC" id="fig|765912.4.peg.1862"/>
<evidence type="ECO:0000313" key="5">
    <source>
        <dbReference type="EMBL" id="AGA90665.1"/>
    </source>
</evidence>
<keyword evidence="1 3" id="KW-0328">Glycosyltransferase</keyword>
<accession>L0GZ58</accession>
<dbReference type="GO" id="GO:0019509">
    <property type="term" value="P:L-methionine salvage from methylthioadenosine"/>
    <property type="evidence" value="ECO:0007669"/>
    <property type="project" value="TreeGrafter"/>
</dbReference>